<keyword evidence="3" id="KW-1185">Reference proteome</keyword>
<evidence type="ECO:0000313" key="3">
    <source>
        <dbReference type="Proteomes" id="UP000008815"/>
    </source>
</evidence>
<dbReference type="KEGG" id="bmj:BMULJ_05906"/>
<dbReference type="AlphaFoldDB" id="A0A0H3KVJ9"/>
<dbReference type="eggNOG" id="ENOG503405Z">
    <property type="taxonomic scope" value="Bacteria"/>
</dbReference>
<keyword evidence="1" id="KW-0812">Transmembrane</keyword>
<accession>A0A0H3KVJ9</accession>
<gene>
    <name evidence="2" type="ordered locus">BMULJ_05906</name>
</gene>
<proteinExistence type="predicted"/>
<dbReference type="HOGENOM" id="CLU_142250_0_0_4"/>
<dbReference type="Proteomes" id="UP000008815">
    <property type="component" value="Chromosome 3"/>
</dbReference>
<keyword evidence="1" id="KW-0472">Membrane</keyword>
<dbReference type="EMBL" id="AP009387">
    <property type="protein sequence ID" value="BAG47713.1"/>
    <property type="molecule type" value="Genomic_DNA"/>
</dbReference>
<dbReference type="STRING" id="395019.BMULJ_05906"/>
<reference evidence="2 3" key="1">
    <citation type="submission" date="2007-04" db="EMBL/GenBank/DDBJ databases">
        <title>Complete genome sequence of Burkholderia multivorans ATCC 17616.</title>
        <authorList>
            <person name="Ohtsubo Y."/>
            <person name="Yamashita A."/>
            <person name="Kurokawa K."/>
            <person name="Takami H."/>
            <person name="Yuhara S."/>
            <person name="Nishiyama E."/>
            <person name="Endo R."/>
            <person name="Miyazaki R."/>
            <person name="Ono A."/>
            <person name="Yano K."/>
            <person name="Ito M."/>
            <person name="Sota M."/>
            <person name="Yuji N."/>
            <person name="Hattori M."/>
            <person name="Tsuda M."/>
        </authorList>
    </citation>
    <scope>NUCLEOTIDE SEQUENCE [LARGE SCALE GENOMIC DNA]</scope>
    <source>
        <strain evidence="3">ATCC 17616 / 249</strain>
    </source>
</reference>
<evidence type="ECO:0000256" key="1">
    <source>
        <dbReference type="SAM" id="Phobius"/>
    </source>
</evidence>
<evidence type="ECO:0000313" key="2">
    <source>
        <dbReference type="EMBL" id="BAG47713.1"/>
    </source>
</evidence>
<dbReference type="KEGG" id="bmu:Bmul_5598"/>
<dbReference type="GeneID" id="93168679"/>
<name>A0A0H3KVJ9_BURM1</name>
<protein>
    <submittedName>
        <fullName evidence="2">Uncharacterized protein</fullName>
    </submittedName>
</protein>
<feature type="transmembrane region" description="Helical" evidence="1">
    <location>
        <begin position="130"/>
        <end position="150"/>
    </location>
</feature>
<keyword evidence="1" id="KW-1133">Transmembrane helix</keyword>
<sequence length="157" mass="17022">MEFVDVRVEFPSGLTLADRGSYDSDEQIVFISVPMRAMLDAAKEMEPPPAVTATWDGFEATLIQATADSFDVVSVTELGAKPRSKLGARLVRASWSKDQRQQFGRFCHTLTVSSIVGVVGYVHAISEFSIWAAMNVAALVAIGVITYIVGMDSMNGE</sequence>
<dbReference type="RefSeq" id="WP_012217996.1">
    <property type="nucleotide sequence ID" value="NC_010087.1"/>
</dbReference>
<feature type="transmembrane region" description="Helical" evidence="1">
    <location>
        <begin position="106"/>
        <end position="124"/>
    </location>
</feature>
<organism evidence="2 3">
    <name type="scientific">Burkholderia multivorans (strain ATCC 17616 / 249)</name>
    <dbReference type="NCBI Taxonomy" id="395019"/>
    <lineage>
        <taxon>Bacteria</taxon>
        <taxon>Pseudomonadati</taxon>
        <taxon>Pseudomonadota</taxon>
        <taxon>Betaproteobacteria</taxon>
        <taxon>Burkholderiales</taxon>
        <taxon>Burkholderiaceae</taxon>
        <taxon>Burkholderia</taxon>
        <taxon>Burkholderia cepacia complex</taxon>
    </lineage>
</organism>